<organism evidence="1 2">
    <name type="scientific">Novosphingobium kalidii</name>
    <dbReference type="NCBI Taxonomy" id="3230299"/>
    <lineage>
        <taxon>Bacteria</taxon>
        <taxon>Pseudomonadati</taxon>
        <taxon>Pseudomonadota</taxon>
        <taxon>Alphaproteobacteria</taxon>
        <taxon>Sphingomonadales</taxon>
        <taxon>Sphingomonadaceae</taxon>
        <taxon>Novosphingobium</taxon>
    </lineage>
</organism>
<dbReference type="EMBL" id="JBEWLY010000002">
    <property type="protein sequence ID" value="MET1753991.1"/>
    <property type="molecule type" value="Genomic_DNA"/>
</dbReference>
<protein>
    <submittedName>
        <fullName evidence="1">Uncharacterized protein</fullName>
    </submittedName>
</protein>
<proteinExistence type="predicted"/>
<reference evidence="1 2" key="1">
    <citation type="submission" date="2024-07" db="EMBL/GenBank/DDBJ databases">
        <title>Novosphingobium kalidii RD2P27.</title>
        <authorList>
            <person name="Sun J.-Q."/>
        </authorList>
    </citation>
    <scope>NUCLEOTIDE SEQUENCE [LARGE SCALE GENOMIC DNA]</scope>
    <source>
        <strain evidence="1 2">RD2P27</strain>
    </source>
</reference>
<keyword evidence="2" id="KW-1185">Reference proteome</keyword>
<accession>A0ABV2CWK6</accession>
<sequence>MVNIQSHLDQASQCTAALPGDAGDRDQLTALLSVLGRELAKLPEREQAVAAQIASRTEELVATAAAPEPDRSRLRQLGDAVIGGVKLLGSAGPGVAETAEKVVALVSRIAGSRAPAPNAT</sequence>
<name>A0ABV2CWK6_9SPHN</name>
<evidence type="ECO:0000313" key="1">
    <source>
        <dbReference type="EMBL" id="MET1753991.1"/>
    </source>
</evidence>
<comment type="caution">
    <text evidence="1">The sequence shown here is derived from an EMBL/GenBank/DDBJ whole genome shotgun (WGS) entry which is preliminary data.</text>
</comment>
<gene>
    <name evidence="1" type="ORF">ABVV53_00715</name>
</gene>
<dbReference type="Proteomes" id="UP001548713">
    <property type="component" value="Unassembled WGS sequence"/>
</dbReference>
<dbReference type="RefSeq" id="WP_353982404.1">
    <property type="nucleotide sequence ID" value="NZ_JBEWLY010000002.1"/>
</dbReference>
<evidence type="ECO:0000313" key="2">
    <source>
        <dbReference type="Proteomes" id="UP001548713"/>
    </source>
</evidence>